<evidence type="ECO:0000313" key="3">
    <source>
        <dbReference type="WBParaSite" id="L893_g10210.t1"/>
    </source>
</evidence>
<protein>
    <submittedName>
        <fullName evidence="3">Bestrophin homolog</fullName>
    </submittedName>
</protein>
<dbReference type="WBParaSite" id="L893_g10210.t1">
    <property type="protein sequence ID" value="L893_g10210.t1"/>
    <property type="gene ID" value="L893_g10210"/>
</dbReference>
<accession>A0A1I7XW61</accession>
<sequence length="115" mass="12817">MSKQPHIKPDFDTDVLWRPPRMSSHLAGQRTASTESSDDSERRASVSSIGEQRRRFSITEMLFGSSPPAAGSMPYQQHGAAEGQAEGKTQSVTKDPRFKEILKHQRTILGDSDQF</sequence>
<evidence type="ECO:0000256" key="1">
    <source>
        <dbReference type="SAM" id="MobiDB-lite"/>
    </source>
</evidence>
<name>A0A1I7XW61_9BILA</name>
<proteinExistence type="predicted"/>
<keyword evidence="2" id="KW-1185">Reference proteome</keyword>
<organism evidence="2 3">
    <name type="scientific">Steinernema glaseri</name>
    <dbReference type="NCBI Taxonomy" id="37863"/>
    <lineage>
        <taxon>Eukaryota</taxon>
        <taxon>Metazoa</taxon>
        <taxon>Ecdysozoa</taxon>
        <taxon>Nematoda</taxon>
        <taxon>Chromadorea</taxon>
        <taxon>Rhabditida</taxon>
        <taxon>Tylenchina</taxon>
        <taxon>Panagrolaimomorpha</taxon>
        <taxon>Strongyloidoidea</taxon>
        <taxon>Steinernematidae</taxon>
        <taxon>Steinernema</taxon>
    </lineage>
</organism>
<dbReference type="Proteomes" id="UP000095287">
    <property type="component" value="Unplaced"/>
</dbReference>
<feature type="region of interest" description="Disordered" evidence="1">
    <location>
        <begin position="1"/>
        <end position="98"/>
    </location>
</feature>
<dbReference type="AlphaFoldDB" id="A0A1I7XW61"/>
<evidence type="ECO:0000313" key="2">
    <source>
        <dbReference type="Proteomes" id="UP000095287"/>
    </source>
</evidence>
<reference evidence="3" key="1">
    <citation type="submission" date="2016-11" db="UniProtKB">
        <authorList>
            <consortium name="WormBaseParasite"/>
        </authorList>
    </citation>
    <scope>IDENTIFICATION</scope>
</reference>